<evidence type="ECO:0000313" key="5">
    <source>
        <dbReference type="Proteomes" id="UP001152797"/>
    </source>
</evidence>
<dbReference type="OrthoDB" id="8775810at2759"/>
<keyword evidence="2" id="KW-0472">Membrane</keyword>
<feature type="transmembrane region" description="Helical" evidence="2">
    <location>
        <begin position="215"/>
        <end position="236"/>
    </location>
</feature>
<proteinExistence type="predicted"/>
<feature type="transmembrane region" description="Helical" evidence="2">
    <location>
        <begin position="133"/>
        <end position="156"/>
    </location>
</feature>
<feature type="transmembrane region" description="Helical" evidence="2">
    <location>
        <begin position="345"/>
        <end position="367"/>
    </location>
</feature>
<gene>
    <name evidence="3" type="ORF">C1SCF055_LOCUS43605</name>
</gene>
<accession>A0A9P1GQB7</accession>
<evidence type="ECO:0000256" key="2">
    <source>
        <dbReference type="SAM" id="Phobius"/>
    </source>
</evidence>
<feature type="compositionally biased region" description="Low complexity" evidence="1">
    <location>
        <begin position="248"/>
        <end position="259"/>
    </location>
</feature>
<dbReference type="EMBL" id="CAMXCT010006731">
    <property type="protein sequence ID" value="CAI4019083.1"/>
    <property type="molecule type" value="Genomic_DNA"/>
</dbReference>
<feature type="transmembrane region" description="Helical" evidence="2">
    <location>
        <begin position="379"/>
        <end position="399"/>
    </location>
</feature>
<dbReference type="EMBL" id="CAMXCT020006731">
    <property type="protein sequence ID" value="CAL1172458.1"/>
    <property type="molecule type" value="Genomic_DNA"/>
</dbReference>
<reference evidence="4 5" key="2">
    <citation type="submission" date="2024-05" db="EMBL/GenBank/DDBJ databases">
        <authorList>
            <person name="Chen Y."/>
            <person name="Shah S."/>
            <person name="Dougan E. K."/>
            <person name="Thang M."/>
            <person name="Chan C."/>
        </authorList>
    </citation>
    <scope>NUCLEOTIDE SEQUENCE [LARGE SCALE GENOMIC DNA]</scope>
</reference>
<dbReference type="SUPFAM" id="SSF103473">
    <property type="entry name" value="MFS general substrate transporter"/>
    <property type="match status" value="1"/>
</dbReference>
<keyword evidence="5" id="KW-1185">Reference proteome</keyword>
<dbReference type="AlphaFoldDB" id="A0A9P1GQB7"/>
<dbReference type="EMBL" id="CAMXCT030006731">
    <property type="protein sequence ID" value="CAL4806395.1"/>
    <property type="molecule type" value="Genomic_DNA"/>
</dbReference>
<feature type="transmembrane region" description="Helical" evidence="2">
    <location>
        <begin position="411"/>
        <end position="431"/>
    </location>
</feature>
<feature type="transmembrane region" description="Helical" evidence="2">
    <location>
        <begin position="72"/>
        <end position="92"/>
    </location>
</feature>
<sequence length="477" mass="50283">MAPKLHLPPAAIRRSWEEPSGECCCDNACRGNTCFRILAAAHTTGGLLAVAMISAIVEKQHQQDPEPMRRSMGLLAHPLAAFAVLPLLGTLIAKAPDFIRAIRLLGSAAFVVCLMVDLVLPSLFLASNKVDDVLPVCSLLLGFCDAAVSLALLCACENQVVKAHSVRLTEAFGVAFVVALWGESLGLAMAAAPWGQNGYFSGFTSDKCVAGSTCMRMQICGLLGVPFQLLGLVLALRLNSKKRRWRSSRSSPSQGGKSRSSGEKSKEELEEEEIVVDTESQLAELVQDPGTQVALLSTLLSGVAMLCAKEQARVFMAPRGQTSNIPGAALRFLFGILGCGLAPRLVRAFGAFGTWMVAALTTSALLLVSPVTTGFGVDWWAATATGLLPVLFFALPCVVTARRARARGRPVSLALALTLATQQGSCVLWQAAGHVLPNGLGPWLGAVCSVWAAVLCSRAIVCDRDGQIVTASTTPSA</sequence>
<evidence type="ECO:0000313" key="3">
    <source>
        <dbReference type="EMBL" id="CAI4019083.1"/>
    </source>
</evidence>
<dbReference type="InterPro" id="IPR036259">
    <property type="entry name" value="MFS_trans_sf"/>
</dbReference>
<feature type="transmembrane region" description="Helical" evidence="2">
    <location>
        <begin position="168"/>
        <end position="195"/>
    </location>
</feature>
<evidence type="ECO:0000256" key="1">
    <source>
        <dbReference type="SAM" id="MobiDB-lite"/>
    </source>
</evidence>
<keyword evidence="2" id="KW-0812">Transmembrane</keyword>
<feature type="transmembrane region" description="Helical" evidence="2">
    <location>
        <begin position="104"/>
        <end position="127"/>
    </location>
</feature>
<comment type="caution">
    <text evidence="3">The sequence shown here is derived from an EMBL/GenBank/DDBJ whole genome shotgun (WGS) entry which is preliminary data.</text>
</comment>
<feature type="region of interest" description="Disordered" evidence="1">
    <location>
        <begin position="245"/>
        <end position="270"/>
    </location>
</feature>
<evidence type="ECO:0000313" key="4">
    <source>
        <dbReference type="EMBL" id="CAL4806395.1"/>
    </source>
</evidence>
<dbReference type="Proteomes" id="UP001152797">
    <property type="component" value="Unassembled WGS sequence"/>
</dbReference>
<feature type="transmembrane region" description="Helical" evidence="2">
    <location>
        <begin position="443"/>
        <end position="461"/>
    </location>
</feature>
<protein>
    <submittedName>
        <fullName evidence="3">Uncharacterized protein</fullName>
    </submittedName>
</protein>
<organism evidence="3">
    <name type="scientific">Cladocopium goreaui</name>
    <dbReference type="NCBI Taxonomy" id="2562237"/>
    <lineage>
        <taxon>Eukaryota</taxon>
        <taxon>Sar</taxon>
        <taxon>Alveolata</taxon>
        <taxon>Dinophyceae</taxon>
        <taxon>Suessiales</taxon>
        <taxon>Symbiodiniaceae</taxon>
        <taxon>Cladocopium</taxon>
    </lineage>
</organism>
<keyword evidence="2" id="KW-1133">Transmembrane helix</keyword>
<reference evidence="3" key="1">
    <citation type="submission" date="2022-10" db="EMBL/GenBank/DDBJ databases">
        <authorList>
            <person name="Chen Y."/>
            <person name="Dougan E. K."/>
            <person name="Chan C."/>
            <person name="Rhodes N."/>
            <person name="Thang M."/>
        </authorList>
    </citation>
    <scope>NUCLEOTIDE SEQUENCE</scope>
</reference>
<name>A0A9P1GQB7_9DINO</name>
<feature type="transmembrane region" description="Helical" evidence="2">
    <location>
        <begin position="37"/>
        <end position="57"/>
    </location>
</feature>